<dbReference type="InterPro" id="IPR040356">
    <property type="entry name" value="SPEAR"/>
</dbReference>
<evidence type="ECO:0000313" key="5">
    <source>
        <dbReference type="EMBL" id="CAI9088612.1"/>
    </source>
</evidence>
<dbReference type="Proteomes" id="UP001161247">
    <property type="component" value="Chromosome 1"/>
</dbReference>
<proteinExistence type="predicted"/>
<keyword evidence="1" id="KW-0678">Repressor</keyword>
<sequence>MAASVLKATSYDHNTNHLMLSEDHHHHHHPPPLPQHLQPNHNLHLHYTTKTTKQSNFSTARGIARKKVLKANDQGKPKQRKRGMGMVQLERERLKLGVPPSSSEVPPPSSSSPPSPGVSIAVIPAASLGQDSTVLQSTVPLHLAAKYGAFGYSTNNVSTGVIGLPSNHQQATALWIPGVGLFHGQGQLVPDVNIHRSSYCVPNGSEASKELSSTPNVMNSYPDRCSFCQKKRNYEGQTVMCKRAKDMNPGMPTSGSVGYNVGNRQNNQERTPQAFGKIASFSAGGTYFASHTDKGMVDGVNVQRKLGGSSRVGGTGSCIMEYEFFPAYGKNSEMDSDEKGLMMIKKLALGDGSEFSSPVASLMMSGGGDTASCVTTRTTSSGGAGFVGATSPIDLSLKLSY</sequence>
<evidence type="ECO:0000313" key="6">
    <source>
        <dbReference type="Proteomes" id="UP001161247"/>
    </source>
</evidence>
<accession>A0AAV1BZQ8</accession>
<evidence type="ECO:0000256" key="4">
    <source>
        <dbReference type="SAM" id="MobiDB-lite"/>
    </source>
</evidence>
<keyword evidence="3" id="KW-0804">Transcription</keyword>
<keyword evidence="2" id="KW-0805">Transcription regulation</keyword>
<evidence type="ECO:0000256" key="2">
    <source>
        <dbReference type="ARBA" id="ARBA00023015"/>
    </source>
</evidence>
<evidence type="ECO:0000256" key="3">
    <source>
        <dbReference type="ARBA" id="ARBA00023163"/>
    </source>
</evidence>
<dbReference type="AlphaFoldDB" id="A0AAV1BZQ8"/>
<gene>
    <name evidence="5" type="ORF">OLC1_LOCUS1146</name>
</gene>
<keyword evidence="6" id="KW-1185">Reference proteome</keyword>
<feature type="compositionally biased region" description="Pro residues" evidence="4">
    <location>
        <begin position="105"/>
        <end position="116"/>
    </location>
</feature>
<feature type="region of interest" description="Disordered" evidence="4">
    <location>
        <begin position="50"/>
        <end position="118"/>
    </location>
</feature>
<protein>
    <submittedName>
        <fullName evidence="5">OLC1v1022995C1</fullName>
    </submittedName>
</protein>
<organism evidence="5 6">
    <name type="scientific">Oldenlandia corymbosa var. corymbosa</name>
    <dbReference type="NCBI Taxonomy" id="529605"/>
    <lineage>
        <taxon>Eukaryota</taxon>
        <taxon>Viridiplantae</taxon>
        <taxon>Streptophyta</taxon>
        <taxon>Embryophyta</taxon>
        <taxon>Tracheophyta</taxon>
        <taxon>Spermatophyta</taxon>
        <taxon>Magnoliopsida</taxon>
        <taxon>eudicotyledons</taxon>
        <taxon>Gunneridae</taxon>
        <taxon>Pentapetalae</taxon>
        <taxon>asterids</taxon>
        <taxon>lamiids</taxon>
        <taxon>Gentianales</taxon>
        <taxon>Rubiaceae</taxon>
        <taxon>Rubioideae</taxon>
        <taxon>Spermacoceae</taxon>
        <taxon>Hedyotis-Oldenlandia complex</taxon>
        <taxon>Oldenlandia</taxon>
    </lineage>
</organism>
<name>A0AAV1BZQ8_OLDCO</name>
<dbReference type="GO" id="GO:0003700">
    <property type="term" value="F:DNA-binding transcription factor activity"/>
    <property type="evidence" value="ECO:0007669"/>
    <property type="project" value="InterPro"/>
</dbReference>
<evidence type="ECO:0000256" key="1">
    <source>
        <dbReference type="ARBA" id="ARBA00022491"/>
    </source>
</evidence>
<reference evidence="5" key="1">
    <citation type="submission" date="2023-03" db="EMBL/GenBank/DDBJ databases">
        <authorList>
            <person name="Julca I."/>
        </authorList>
    </citation>
    <scope>NUCLEOTIDE SEQUENCE</scope>
</reference>
<dbReference type="PANTHER" id="PTHR33388">
    <property type="entry name" value="OS01G0212500 PROTEIN"/>
    <property type="match status" value="1"/>
</dbReference>
<dbReference type="EMBL" id="OX459118">
    <property type="protein sequence ID" value="CAI9088612.1"/>
    <property type="molecule type" value="Genomic_DNA"/>
</dbReference>
<dbReference type="PANTHER" id="PTHR33388:SF2">
    <property type="entry name" value="PROTEIN SPOROCYTELESS"/>
    <property type="match status" value="1"/>
</dbReference>
<feature type="compositionally biased region" description="Polar residues" evidence="4">
    <location>
        <begin position="50"/>
        <end position="59"/>
    </location>
</feature>